<reference evidence="1 2" key="2">
    <citation type="journal article" date="2021" name="Genomics">
        <title>High-quality reference genome for Clonorchis sinensis.</title>
        <authorList>
            <person name="Young N.D."/>
            <person name="Stroehlein A.J."/>
            <person name="Kinkar L."/>
            <person name="Wang T."/>
            <person name="Sohn W.M."/>
            <person name="Chang B.C.H."/>
            <person name="Kaur P."/>
            <person name="Weisz D."/>
            <person name="Dudchenko O."/>
            <person name="Aiden E.L."/>
            <person name="Korhonen P.K."/>
            <person name="Gasser R.B."/>
        </authorList>
    </citation>
    <scope>NUCLEOTIDE SEQUENCE [LARGE SCALE GENOMIC DNA]</scope>
    <source>
        <strain evidence="1">Cs-k2</strain>
    </source>
</reference>
<sequence length="247" mass="28493">MRNALLIRLLKILRQPTTDFALLWAHKVGAVPEFPATPTTGFTLLGDHQAPAVPELPSILCFSWTDFEKYTHALSKQYFDQTDQQMAKRIGFKVSILTPWTLLPENLSADQCADENADKFADVLCSRIRTKLLRFSFWPRARGEAYICSSFDAFQERFLQYSEYAVIVLSGHHVSCLDSIYPRLLVFFTMRPSWSARFLLVFLGEPKGHFRFDTSILKHDAIIFDGSSEDHWSSDEQSWTKLFRILK</sequence>
<feature type="non-terminal residue" evidence="1">
    <location>
        <position position="247"/>
    </location>
</feature>
<protein>
    <submittedName>
        <fullName evidence="1">Uncharacterized protein</fullName>
    </submittedName>
</protein>
<organism evidence="1 2">
    <name type="scientific">Clonorchis sinensis</name>
    <name type="common">Chinese liver fluke</name>
    <dbReference type="NCBI Taxonomy" id="79923"/>
    <lineage>
        <taxon>Eukaryota</taxon>
        <taxon>Metazoa</taxon>
        <taxon>Spiralia</taxon>
        <taxon>Lophotrochozoa</taxon>
        <taxon>Platyhelminthes</taxon>
        <taxon>Trematoda</taxon>
        <taxon>Digenea</taxon>
        <taxon>Opisthorchiida</taxon>
        <taxon>Opisthorchiata</taxon>
        <taxon>Opisthorchiidae</taxon>
        <taxon>Clonorchis</taxon>
    </lineage>
</organism>
<name>A0A8T1MC68_CLOSI</name>
<dbReference type="AlphaFoldDB" id="A0A8T1MC68"/>
<dbReference type="OrthoDB" id="6236380at2759"/>
<evidence type="ECO:0000313" key="2">
    <source>
        <dbReference type="Proteomes" id="UP000286415"/>
    </source>
</evidence>
<keyword evidence="2" id="KW-1185">Reference proteome</keyword>
<evidence type="ECO:0000313" key="1">
    <source>
        <dbReference type="EMBL" id="KAG5446436.1"/>
    </source>
</evidence>
<gene>
    <name evidence="1" type="ORF">CSKR_203470</name>
</gene>
<reference evidence="1 2" key="1">
    <citation type="journal article" date="2018" name="Biotechnol. Adv.">
        <title>Improved genomic resources and new bioinformatic workflow for the carcinogenic parasite Clonorchis sinensis: Biotechnological implications.</title>
        <authorList>
            <person name="Wang D."/>
            <person name="Korhonen P.K."/>
            <person name="Gasser R.B."/>
            <person name="Young N.D."/>
        </authorList>
    </citation>
    <scope>NUCLEOTIDE SEQUENCE [LARGE SCALE GENOMIC DNA]</scope>
    <source>
        <strain evidence="1">Cs-k2</strain>
    </source>
</reference>
<dbReference type="Proteomes" id="UP000286415">
    <property type="component" value="Unassembled WGS sequence"/>
</dbReference>
<dbReference type="EMBL" id="NIRI02000056">
    <property type="protein sequence ID" value="KAG5446436.1"/>
    <property type="molecule type" value="Genomic_DNA"/>
</dbReference>
<accession>A0A8T1MC68</accession>
<proteinExistence type="predicted"/>
<comment type="caution">
    <text evidence="1">The sequence shown here is derived from an EMBL/GenBank/DDBJ whole genome shotgun (WGS) entry which is preliminary data.</text>
</comment>